<reference evidence="3 4" key="1">
    <citation type="submission" date="2019-08" db="EMBL/GenBank/DDBJ databases">
        <authorList>
            <person name="Ye J."/>
        </authorList>
    </citation>
    <scope>NUCLEOTIDE SEQUENCE [LARGE SCALE GENOMIC DNA]</scope>
    <source>
        <strain evidence="3 4">TK008</strain>
    </source>
</reference>
<accession>A0A5C6S1J9</accession>
<dbReference type="RefSeq" id="WP_147098763.1">
    <property type="nucleotide sequence ID" value="NZ_JBHUFH010000012.1"/>
</dbReference>
<feature type="chain" id="PRO_5023146089" description="Lipoprotein" evidence="2">
    <location>
        <begin position="18"/>
        <end position="105"/>
    </location>
</feature>
<feature type="compositionally biased region" description="Polar residues" evidence="1">
    <location>
        <begin position="82"/>
        <end position="94"/>
    </location>
</feature>
<evidence type="ECO:0000313" key="3">
    <source>
        <dbReference type="EMBL" id="TXB68697.1"/>
    </source>
</evidence>
<evidence type="ECO:0000313" key="4">
    <source>
        <dbReference type="Proteomes" id="UP000321562"/>
    </source>
</evidence>
<dbReference type="EMBL" id="VOPL01000004">
    <property type="protein sequence ID" value="TXB68697.1"/>
    <property type="molecule type" value="Genomic_DNA"/>
</dbReference>
<feature type="region of interest" description="Disordered" evidence="1">
    <location>
        <begin position="80"/>
        <end position="105"/>
    </location>
</feature>
<evidence type="ECO:0000256" key="1">
    <source>
        <dbReference type="SAM" id="MobiDB-lite"/>
    </source>
</evidence>
<feature type="signal peptide" evidence="2">
    <location>
        <begin position="1"/>
        <end position="17"/>
    </location>
</feature>
<organism evidence="3 4">
    <name type="scientific">Paracoccus aurantiacus</name>
    <dbReference type="NCBI Taxonomy" id="2599412"/>
    <lineage>
        <taxon>Bacteria</taxon>
        <taxon>Pseudomonadati</taxon>
        <taxon>Pseudomonadota</taxon>
        <taxon>Alphaproteobacteria</taxon>
        <taxon>Rhodobacterales</taxon>
        <taxon>Paracoccaceae</taxon>
        <taxon>Paracoccus</taxon>
    </lineage>
</organism>
<keyword evidence="4" id="KW-1185">Reference proteome</keyword>
<dbReference type="PROSITE" id="PS51257">
    <property type="entry name" value="PROKAR_LIPOPROTEIN"/>
    <property type="match status" value="1"/>
</dbReference>
<comment type="caution">
    <text evidence="3">The sequence shown here is derived from an EMBL/GenBank/DDBJ whole genome shotgun (WGS) entry which is preliminary data.</text>
</comment>
<dbReference type="OrthoDB" id="7691501at2"/>
<proteinExistence type="predicted"/>
<name>A0A5C6S1J9_9RHOB</name>
<evidence type="ECO:0008006" key="5">
    <source>
        <dbReference type="Google" id="ProtNLM"/>
    </source>
</evidence>
<gene>
    <name evidence="3" type="ORF">FQV27_11990</name>
</gene>
<protein>
    <recommendedName>
        <fullName evidence="5">Lipoprotein</fullName>
    </recommendedName>
</protein>
<dbReference type="AlphaFoldDB" id="A0A5C6S1J9"/>
<keyword evidence="2" id="KW-0732">Signal</keyword>
<evidence type="ECO:0000256" key="2">
    <source>
        <dbReference type="SAM" id="SignalP"/>
    </source>
</evidence>
<dbReference type="Proteomes" id="UP000321562">
    <property type="component" value="Unassembled WGS sequence"/>
</dbReference>
<sequence length="105" mass="11093">MRVAAITSLLIGPVALAACGPIPVEQAERICMDDAYHAVAPRGTVGVGVGSGGRAYGSVELSVTSDYVMGRDPAQVYAQCVQRRSGQPPSQPLYSQPGWDSYRPR</sequence>